<evidence type="ECO:0000313" key="2">
    <source>
        <dbReference type="Proteomes" id="UP000265520"/>
    </source>
</evidence>
<comment type="caution">
    <text evidence="1">The sequence shown here is derived from an EMBL/GenBank/DDBJ whole genome shotgun (WGS) entry which is preliminary data.</text>
</comment>
<accession>A0A392N5W2</accession>
<organism evidence="1 2">
    <name type="scientific">Trifolium medium</name>
    <dbReference type="NCBI Taxonomy" id="97028"/>
    <lineage>
        <taxon>Eukaryota</taxon>
        <taxon>Viridiplantae</taxon>
        <taxon>Streptophyta</taxon>
        <taxon>Embryophyta</taxon>
        <taxon>Tracheophyta</taxon>
        <taxon>Spermatophyta</taxon>
        <taxon>Magnoliopsida</taxon>
        <taxon>eudicotyledons</taxon>
        <taxon>Gunneridae</taxon>
        <taxon>Pentapetalae</taxon>
        <taxon>rosids</taxon>
        <taxon>fabids</taxon>
        <taxon>Fabales</taxon>
        <taxon>Fabaceae</taxon>
        <taxon>Papilionoideae</taxon>
        <taxon>50 kb inversion clade</taxon>
        <taxon>NPAAA clade</taxon>
        <taxon>Hologalegina</taxon>
        <taxon>IRL clade</taxon>
        <taxon>Trifolieae</taxon>
        <taxon>Trifolium</taxon>
    </lineage>
</organism>
<protein>
    <submittedName>
        <fullName evidence="1">Uncharacterized protein</fullName>
    </submittedName>
</protein>
<proteinExistence type="predicted"/>
<dbReference type="Proteomes" id="UP000265520">
    <property type="component" value="Unassembled WGS sequence"/>
</dbReference>
<sequence>MQTSLHSATFCSAPHFPSVRFATLTSPSSVPLVFALLLPSTQ</sequence>
<evidence type="ECO:0000313" key="1">
    <source>
        <dbReference type="EMBL" id="MCH95190.1"/>
    </source>
</evidence>
<dbReference type="EMBL" id="LXQA010029176">
    <property type="protein sequence ID" value="MCH95190.1"/>
    <property type="molecule type" value="Genomic_DNA"/>
</dbReference>
<feature type="non-terminal residue" evidence="1">
    <location>
        <position position="42"/>
    </location>
</feature>
<reference evidence="1 2" key="1">
    <citation type="journal article" date="2018" name="Front. Plant Sci.">
        <title>Red Clover (Trifolium pratense) and Zigzag Clover (T. medium) - A Picture of Genomic Similarities and Differences.</title>
        <authorList>
            <person name="Dluhosova J."/>
            <person name="Istvanek J."/>
            <person name="Nedelnik J."/>
            <person name="Repkova J."/>
        </authorList>
    </citation>
    <scope>NUCLEOTIDE SEQUENCE [LARGE SCALE GENOMIC DNA]</scope>
    <source>
        <strain evidence="2">cv. 10/8</strain>
        <tissue evidence="1">Leaf</tissue>
    </source>
</reference>
<keyword evidence="2" id="KW-1185">Reference proteome</keyword>
<dbReference type="AlphaFoldDB" id="A0A392N5W2"/>
<name>A0A392N5W2_9FABA</name>